<sequence length="596" mass="68081">MSGRQISCYNAVYISASLSCPLEDILIHSDREYDDQEFLRSLQRKVLSLNEQDDEDPDNVIPTLLIRPSDGSPGLFVYHNPTSNRTNLPNIRATRLAMACGLFAMRFHGTVLILQRPQKTEALTAAQLEMACCGSPDLRSSILSLLGMKNCEAPKWLLRAAQSNYHDQVAVQKLASVMQKRDESSEEEEESDDERQTTKGKLQPCDEGERKEFVTSVPLCLHCRRPASELCTGCHGVYFCNDMCRREGWPHECFCATFWLYTERRIELSTFDHIDVWTRRLVGREFQLSDDPYAEFLAEHGITRETCSSWWRTEMDGWAGGSSESAQAVDVTKRKTYEEGFYPVTIGLPKEECLNDSIFTEWGNRNEIGFLRLHSWQDYYRLREIPESSIVALLMTFPLTLYHLIVEYGQVPCTVARMLDRPLRVHIVGAEKELNFLDIFREVVFLLPQNVSLQLVFVVRQDMLPDNVRANMSNELEIPLHERLVVTLVGGTYGDSLDPDFDCHGSPDIVVAFNAGLFAYPSWRNVVEYLHRKPSVIGMFTDYNEMSGAQCASLGNSRESVQMNPFRQPRAMPVYSMNLPQFANGFIYVFNPQTLD</sequence>
<dbReference type="SUPFAM" id="SSF144232">
    <property type="entry name" value="HIT/MYND zinc finger-like"/>
    <property type="match status" value="1"/>
</dbReference>
<keyword evidence="1" id="KW-0479">Metal-binding</keyword>
<evidence type="ECO:0000259" key="5">
    <source>
        <dbReference type="PROSITE" id="PS01360"/>
    </source>
</evidence>
<dbReference type="PANTHER" id="PTHR47570:SF1">
    <property type="entry name" value="ZINC ION BINDING PROTEIN"/>
    <property type="match status" value="1"/>
</dbReference>
<evidence type="ECO:0000313" key="7">
    <source>
        <dbReference type="Proteomes" id="UP000198406"/>
    </source>
</evidence>
<gene>
    <name evidence="6" type="ORF">FisN_2Hh410</name>
</gene>
<feature type="compositionally biased region" description="Acidic residues" evidence="4">
    <location>
        <begin position="184"/>
        <end position="193"/>
    </location>
</feature>
<evidence type="ECO:0000256" key="4">
    <source>
        <dbReference type="SAM" id="MobiDB-lite"/>
    </source>
</evidence>
<evidence type="ECO:0000256" key="2">
    <source>
        <dbReference type="ARBA" id="ARBA00022771"/>
    </source>
</evidence>
<dbReference type="PROSITE" id="PS01360">
    <property type="entry name" value="ZF_MYND_1"/>
    <property type="match status" value="1"/>
</dbReference>
<protein>
    <recommendedName>
        <fullName evidence="5">MYND-type domain-containing protein</fullName>
    </recommendedName>
</protein>
<comment type="caution">
    <text evidence="6">The sequence shown here is derived from an EMBL/GenBank/DDBJ whole genome shotgun (WGS) entry which is preliminary data.</text>
</comment>
<dbReference type="GO" id="GO:0008270">
    <property type="term" value="F:zinc ion binding"/>
    <property type="evidence" value="ECO:0007669"/>
    <property type="project" value="UniProtKB-KW"/>
</dbReference>
<evidence type="ECO:0000256" key="1">
    <source>
        <dbReference type="ARBA" id="ARBA00022723"/>
    </source>
</evidence>
<dbReference type="InParanoid" id="A0A1Z5KKK5"/>
<feature type="region of interest" description="Disordered" evidence="4">
    <location>
        <begin position="176"/>
        <end position="206"/>
    </location>
</feature>
<evidence type="ECO:0000256" key="3">
    <source>
        <dbReference type="ARBA" id="ARBA00022833"/>
    </source>
</evidence>
<dbReference type="InterPro" id="IPR046824">
    <property type="entry name" value="Mss51-like_C"/>
</dbReference>
<dbReference type="PROSITE" id="PS51257">
    <property type="entry name" value="PROKAR_LIPOPROTEIN"/>
    <property type="match status" value="1"/>
</dbReference>
<dbReference type="Gene3D" id="6.10.140.2220">
    <property type="match status" value="1"/>
</dbReference>
<dbReference type="PANTHER" id="PTHR47570">
    <property type="entry name" value="ZINC ION BINDING PROTEIN"/>
    <property type="match status" value="1"/>
</dbReference>
<keyword evidence="2" id="KW-0863">Zinc-finger</keyword>
<feature type="domain" description="MYND-type" evidence="5">
    <location>
        <begin position="220"/>
        <end position="255"/>
    </location>
</feature>
<proteinExistence type="predicted"/>
<dbReference type="Pfam" id="PF20179">
    <property type="entry name" value="MSS51_C"/>
    <property type="match status" value="1"/>
</dbReference>
<keyword evidence="7" id="KW-1185">Reference proteome</keyword>
<name>A0A1Z5KKK5_FISSO</name>
<dbReference type="OrthoDB" id="5282002at2759"/>
<keyword evidence="3" id="KW-0862">Zinc</keyword>
<reference evidence="6 7" key="1">
    <citation type="journal article" date="2015" name="Plant Cell">
        <title>Oil accumulation by the oleaginous diatom Fistulifera solaris as revealed by the genome and transcriptome.</title>
        <authorList>
            <person name="Tanaka T."/>
            <person name="Maeda Y."/>
            <person name="Veluchamy A."/>
            <person name="Tanaka M."/>
            <person name="Abida H."/>
            <person name="Marechal E."/>
            <person name="Bowler C."/>
            <person name="Muto M."/>
            <person name="Sunaga Y."/>
            <person name="Tanaka M."/>
            <person name="Yoshino T."/>
            <person name="Taniguchi T."/>
            <person name="Fukuda Y."/>
            <person name="Nemoto M."/>
            <person name="Matsumoto M."/>
            <person name="Wong P.S."/>
            <person name="Aburatani S."/>
            <person name="Fujibuchi W."/>
        </authorList>
    </citation>
    <scope>NUCLEOTIDE SEQUENCE [LARGE SCALE GENOMIC DNA]</scope>
    <source>
        <strain evidence="6 7">JPCC DA0580</strain>
    </source>
</reference>
<dbReference type="Proteomes" id="UP000198406">
    <property type="component" value="Unassembled WGS sequence"/>
</dbReference>
<dbReference type="AlphaFoldDB" id="A0A1Z5KKK5"/>
<organism evidence="6 7">
    <name type="scientific">Fistulifera solaris</name>
    <name type="common">Oleaginous diatom</name>
    <dbReference type="NCBI Taxonomy" id="1519565"/>
    <lineage>
        <taxon>Eukaryota</taxon>
        <taxon>Sar</taxon>
        <taxon>Stramenopiles</taxon>
        <taxon>Ochrophyta</taxon>
        <taxon>Bacillariophyta</taxon>
        <taxon>Bacillariophyceae</taxon>
        <taxon>Bacillariophycidae</taxon>
        <taxon>Naviculales</taxon>
        <taxon>Naviculaceae</taxon>
        <taxon>Fistulifera</taxon>
    </lineage>
</organism>
<dbReference type="EMBL" id="BDSP01000251">
    <property type="protein sequence ID" value="GAX26655.1"/>
    <property type="molecule type" value="Genomic_DNA"/>
</dbReference>
<dbReference type="InterPro" id="IPR002893">
    <property type="entry name" value="Znf_MYND"/>
</dbReference>
<accession>A0A1Z5KKK5</accession>
<evidence type="ECO:0000313" key="6">
    <source>
        <dbReference type="EMBL" id="GAX26655.1"/>
    </source>
</evidence>